<proteinExistence type="predicted"/>
<dbReference type="InterPro" id="IPR011009">
    <property type="entry name" value="Kinase-like_dom_sf"/>
</dbReference>
<keyword evidence="2" id="KW-1185">Reference proteome</keyword>
<comment type="caution">
    <text evidence="1">The sequence shown here is derived from an EMBL/GenBank/DDBJ whole genome shotgun (WGS) entry which is preliminary data.</text>
</comment>
<evidence type="ECO:0000313" key="2">
    <source>
        <dbReference type="Proteomes" id="UP000078486"/>
    </source>
</evidence>
<gene>
    <name evidence="1" type="ORF">AW736_01660</name>
</gene>
<accession>A0A178IPE2</accession>
<sequence>MKLGIHFKKTFTSDSPPLKRGESPEIEERNTRKAIQLLPVDINDHLMPLGASPLIFRSRVVIGETFASLSPFTNENYRDSINLILDPQIVMRLQFQILQAFASIQTLHRHGVSHGDLHFENIVWTRNDDYPARPIDFGSAIFRAEATPEEWDKSCRDDFEEFHREAGILQLNIKRRLKGQVFEESIVKAEELFPDDIAKELKNIGISDKEL</sequence>
<evidence type="ECO:0000313" key="1">
    <source>
        <dbReference type="EMBL" id="OAM91774.1"/>
    </source>
</evidence>
<protein>
    <recommendedName>
        <fullName evidence="3">Protein kinase domain-containing protein</fullName>
    </recommendedName>
</protein>
<dbReference type="SUPFAM" id="SSF56112">
    <property type="entry name" value="Protein kinase-like (PK-like)"/>
    <property type="match status" value="1"/>
</dbReference>
<organism evidence="1 2">
    <name type="scientific">Termitidicoccus mucosus</name>
    <dbReference type="NCBI Taxonomy" id="1184151"/>
    <lineage>
        <taxon>Bacteria</taxon>
        <taxon>Pseudomonadati</taxon>
        <taxon>Verrucomicrobiota</taxon>
        <taxon>Opitutia</taxon>
        <taxon>Opitutales</taxon>
        <taxon>Opitutaceae</taxon>
        <taxon>Termitidicoccus</taxon>
    </lineage>
</organism>
<reference evidence="1 2" key="1">
    <citation type="submission" date="2016-01" db="EMBL/GenBank/DDBJ databases">
        <title>High potential of lignocellulose degradation of a new Verrucomicrobia species.</title>
        <authorList>
            <person name="Wang Y."/>
            <person name="Shi Y."/>
            <person name="Qiu Z."/>
            <person name="Liu S."/>
            <person name="Yang H."/>
        </authorList>
    </citation>
    <scope>NUCLEOTIDE SEQUENCE [LARGE SCALE GENOMIC DNA]</scope>
    <source>
        <strain evidence="1 2">TSB47</strain>
    </source>
</reference>
<dbReference type="Gene3D" id="1.10.510.10">
    <property type="entry name" value="Transferase(Phosphotransferase) domain 1"/>
    <property type="match status" value="1"/>
</dbReference>
<dbReference type="EMBL" id="LRRQ01000015">
    <property type="protein sequence ID" value="OAM91774.1"/>
    <property type="molecule type" value="Genomic_DNA"/>
</dbReference>
<name>A0A178IPE2_9BACT</name>
<evidence type="ECO:0008006" key="3">
    <source>
        <dbReference type="Google" id="ProtNLM"/>
    </source>
</evidence>
<dbReference type="Proteomes" id="UP000078486">
    <property type="component" value="Unassembled WGS sequence"/>
</dbReference>
<dbReference type="AlphaFoldDB" id="A0A178IPE2"/>